<dbReference type="InterPro" id="IPR050639">
    <property type="entry name" value="SSR_resolvase"/>
</dbReference>
<feature type="domain" description="Resolvase/invertase-type recombinase catalytic" evidence="3">
    <location>
        <begin position="14"/>
        <end position="158"/>
    </location>
</feature>
<dbReference type="PANTHER" id="PTHR30461">
    <property type="entry name" value="DNA-INVERTASE FROM LAMBDOID PROPHAGE"/>
    <property type="match status" value="1"/>
</dbReference>
<name>A0A1H2YM25_9FIRM</name>
<dbReference type="SMART" id="SM00530">
    <property type="entry name" value="HTH_XRE"/>
    <property type="match status" value="2"/>
</dbReference>
<organism evidence="5 6">
    <name type="scientific">Tepidimicrobium xylanilyticum</name>
    <dbReference type="NCBI Taxonomy" id="1123352"/>
    <lineage>
        <taxon>Bacteria</taxon>
        <taxon>Bacillati</taxon>
        <taxon>Bacillota</taxon>
        <taxon>Tissierellia</taxon>
        <taxon>Tissierellales</taxon>
        <taxon>Tepidimicrobiaceae</taxon>
        <taxon>Tepidimicrobium</taxon>
    </lineage>
</organism>
<sequence length="718" mass="83116">MKQRQMKLIDGAPTAAIYARKSKATEKGESIENQINRCISLCELRGWGYVVFQDYDVSGATLDRPDFELMMQEIHKGKYQYLVCYKLDRVSRSVNDFSKLIEELDSLGVSFISIKENFDTSTPMGRAMMYITAVFAQLERETIAERVRDNMIDRAKLGKWNGGPVPYGFDVEKDTVEYKEGTKKVSRLIINQEEASIVKEFYKWYLEPGGSIRNVVSKANELGYKTKNGAHWSHNQVSRILQNPLYCIADTDSYNYFKNNTKVNIVDDKEDYNGKNGLMFYNRRRPHKKTTRERDEDEWILSIGEHEGIIPGETFVRVQYKLNKNKNKAPRSGQSERSPLIGLVRCGRCGAAMSVFSSPKDSSNKQKGYYHYFRCITREQKSKILCDNSNVRADILEDLVLKHIIGLVNNKKSLESILEATNNDIENRRVPLIAKRNKLQSELDNLDIEINNLVDALSKNILPELIIKRKYKELEARKIELRKELEKVNLELNNNYNESYDLETVIKHIENFKYTYECLDLDEKKKLLRSIVKEIRIDRNKVKLVLYFLPGKEFHDLDSQADCLRMDMDVLAKSKTITLEYPIYNVETLPESSLGERLYKCRISNNYTIKDLSKLCNLAPETISNIEKSRTIPNITTLNRISQVLNTTNAYLLGTDKWPENTPGQIIYKYRMIAGLSQRQLAERCNLHQSTIKDYESGKISNSNTLEKIYKVLGYNKK</sequence>
<dbReference type="OrthoDB" id="9781670at2"/>
<dbReference type="Gene3D" id="1.10.260.40">
    <property type="entry name" value="lambda repressor-like DNA-binding domains"/>
    <property type="match status" value="2"/>
</dbReference>
<dbReference type="Pfam" id="PF13408">
    <property type="entry name" value="Zn_ribbon_recom"/>
    <property type="match status" value="1"/>
</dbReference>
<dbReference type="SMART" id="SM00857">
    <property type="entry name" value="Resolvase"/>
    <property type="match status" value="1"/>
</dbReference>
<proteinExistence type="predicted"/>
<evidence type="ECO:0000256" key="1">
    <source>
        <dbReference type="SAM" id="Coils"/>
    </source>
</evidence>
<dbReference type="InterPro" id="IPR025827">
    <property type="entry name" value="Zn_ribbon_recom_dom"/>
</dbReference>
<dbReference type="InterPro" id="IPR010982">
    <property type="entry name" value="Lambda_DNA-bd_dom_sf"/>
</dbReference>
<dbReference type="PROSITE" id="PS51736">
    <property type="entry name" value="RECOMBINASES_3"/>
    <property type="match status" value="1"/>
</dbReference>
<gene>
    <name evidence="5" type="ORF">SAMN05660923_01652</name>
</gene>
<evidence type="ECO:0000259" key="4">
    <source>
        <dbReference type="PROSITE" id="PS51737"/>
    </source>
</evidence>
<reference evidence="5 6" key="1">
    <citation type="submission" date="2016-10" db="EMBL/GenBank/DDBJ databases">
        <authorList>
            <person name="de Groot N.N."/>
        </authorList>
    </citation>
    <scope>NUCLEOTIDE SEQUENCE [LARGE SCALE GENOMIC DNA]</scope>
    <source>
        <strain evidence="5 6">DSM 23310</strain>
    </source>
</reference>
<feature type="domain" description="HTH cro/C1-type" evidence="2">
    <location>
        <begin position="667"/>
        <end position="714"/>
    </location>
</feature>
<dbReference type="Pfam" id="PF01381">
    <property type="entry name" value="HTH_3"/>
    <property type="match status" value="2"/>
</dbReference>
<dbReference type="InterPro" id="IPR036162">
    <property type="entry name" value="Resolvase-like_N_sf"/>
</dbReference>
<dbReference type="AlphaFoldDB" id="A0A1H2YM25"/>
<dbReference type="InterPro" id="IPR038109">
    <property type="entry name" value="DNA_bind_recomb_sf"/>
</dbReference>
<accession>A0A1H2YM25</accession>
<keyword evidence="1" id="KW-0175">Coiled coil</keyword>
<dbReference type="InterPro" id="IPR001387">
    <property type="entry name" value="Cro/C1-type_HTH"/>
</dbReference>
<dbReference type="SUPFAM" id="SSF53041">
    <property type="entry name" value="Resolvase-like"/>
    <property type="match status" value="1"/>
</dbReference>
<dbReference type="Gene3D" id="3.90.1750.20">
    <property type="entry name" value="Putative Large Serine Recombinase, Chain B, Domain 2"/>
    <property type="match status" value="1"/>
</dbReference>
<dbReference type="GO" id="GO:0003677">
    <property type="term" value="F:DNA binding"/>
    <property type="evidence" value="ECO:0007669"/>
    <property type="project" value="InterPro"/>
</dbReference>
<dbReference type="PROSITE" id="PS51737">
    <property type="entry name" value="RECOMBINASE_DNA_BIND"/>
    <property type="match status" value="1"/>
</dbReference>
<evidence type="ECO:0000259" key="2">
    <source>
        <dbReference type="PROSITE" id="PS50943"/>
    </source>
</evidence>
<dbReference type="RefSeq" id="WP_093752653.1">
    <property type="nucleotide sequence ID" value="NZ_FNNG01000006.1"/>
</dbReference>
<dbReference type="GO" id="GO:0000150">
    <property type="term" value="F:DNA strand exchange activity"/>
    <property type="evidence" value="ECO:0007669"/>
    <property type="project" value="InterPro"/>
</dbReference>
<dbReference type="PROSITE" id="PS50943">
    <property type="entry name" value="HTH_CROC1"/>
    <property type="match status" value="2"/>
</dbReference>
<dbReference type="PANTHER" id="PTHR30461:SF23">
    <property type="entry name" value="DNA RECOMBINASE-RELATED"/>
    <property type="match status" value="1"/>
</dbReference>
<keyword evidence="6" id="KW-1185">Reference proteome</keyword>
<evidence type="ECO:0000313" key="6">
    <source>
        <dbReference type="Proteomes" id="UP000198828"/>
    </source>
</evidence>
<protein>
    <submittedName>
        <fullName evidence="5">Site-specific DNA recombinase</fullName>
    </submittedName>
</protein>
<dbReference type="CDD" id="cd00093">
    <property type="entry name" value="HTH_XRE"/>
    <property type="match status" value="2"/>
</dbReference>
<feature type="domain" description="Recombinase" evidence="4">
    <location>
        <begin position="166"/>
        <end position="328"/>
    </location>
</feature>
<evidence type="ECO:0000259" key="3">
    <source>
        <dbReference type="PROSITE" id="PS51736"/>
    </source>
</evidence>
<dbReference type="SUPFAM" id="SSF47413">
    <property type="entry name" value="lambda repressor-like DNA-binding domains"/>
    <property type="match status" value="2"/>
</dbReference>
<dbReference type="Proteomes" id="UP000198828">
    <property type="component" value="Unassembled WGS sequence"/>
</dbReference>
<dbReference type="Pfam" id="PF07508">
    <property type="entry name" value="Recombinase"/>
    <property type="match status" value="1"/>
</dbReference>
<dbReference type="InterPro" id="IPR006119">
    <property type="entry name" value="Resolv_N"/>
</dbReference>
<dbReference type="EMBL" id="FNNG01000006">
    <property type="protein sequence ID" value="SDX05868.1"/>
    <property type="molecule type" value="Genomic_DNA"/>
</dbReference>
<dbReference type="Gene3D" id="3.40.50.1390">
    <property type="entry name" value="Resolvase, N-terminal catalytic domain"/>
    <property type="match status" value="1"/>
</dbReference>
<dbReference type="Pfam" id="PF00239">
    <property type="entry name" value="Resolvase"/>
    <property type="match status" value="1"/>
</dbReference>
<feature type="domain" description="HTH cro/C1-type" evidence="2">
    <location>
        <begin position="598"/>
        <end position="652"/>
    </location>
</feature>
<feature type="coiled-coil region" evidence="1">
    <location>
        <begin position="436"/>
        <end position="498"/>
    </location>
</feature>
<dbReference type="InterPro" id="IPR011109">
    <property type="entry name" value="DNA_bind_recombinase_dom"/>
</dbReference>
<dbReference type="CDD" id="cd00338">
    <property type="entry name" value="Ser_Recombinase"/>
    <property type="match status" value="1"/>
</dbReference>
<evidence type="ECO:0000313" key="5">
    <source>
        <dbReference type="EMBL" id="SDX05868.1"/>
    </source>
</evidence>